<accession>A0A699XEY2</accession>
<dbReference type="AlphaFoldDB" id="A0A699XEY2"/>
<comment type="caution">
    <text evidence="1">The sequence shown here is derived from an EMBL/GenBank/DDBJ whole genome shotgun (WGS) entry which is preliminary data.</text>
</comment>
<reference evidence="1" key="1">
    <citation type="journal article" date="2019" name="Sci. Rep.">
        <title>Draft genome of Tanacetum cinerariifolium, the natural source of mosquito coil.</title>
        <authorList>
            <person name="Yamashiro T."/>
            <person name="Shiraishi A."/>
            <person name="Satake H."/>
            <person name="Nakayama K."/>
        </authorList>
    </citation>
    <scope>NUCLEOTIDE SEQUENCE</scope>
</reference>
<feature type="non-terminal residue" evidence="1">
    <location>
        <position position="85"/>
    </location>
</feature>
<sequence length="85" mass="8618">AAPAAPGPLGRLPAGGGVGVLLPAAGAAGQAQSECASARRAPARPPAGGECPRRLGCRRRRWLAPGIGRLRGPGLVHRWPELESE</sequence>
<organism evidence="1">
    <name type="scientific">Tanacetum cinerariifolium</name>
    <name type="common">Dalmatian daisy</name>
    <name type="synonym">Chrysanthemum cinerariifolium</name>
    <dbReference type="NCBI Taxonomy" id="118510"/>
    <lineage>
        <taxon>Eukaryota</taxon>
        <taxon>Viridiplantae</taxon>
        <taxon>Streptophyta</taxon>
        <taxon>Embryophyta</taxon>
        <taxon>Tracheophyta</taxon>
        <taxon>Spermatophyta</taxon>
        <taxon>Magnoliopsida</taxon>
        <taxon>eudicotyledons</taxon>
        <taxon>Gunneridae</taxon>
        <taxon>Pentapetalae</taxon>
        <taxon>asterids</taxon>
        <taxon>campanulids</taxon>
        <taxon>Asterales</taxon>
        <taxon>Asteraceae</taxon>
        <taxon>Asteroideae</taxon>
        <taxon>Anthemideae</taxon>
        <taxon>Anthemidinae</taxon>
        <taxon>Tanacetum</taxon>
    </lineage>
</organism>
<gene>
    <name evidence="1" type="ORF">Tci_930166</name>
</gene>
<evidence type="ECO:0000313" key="1">
    <source>
        <dbReference type="EMBL" id="GFD58197.1"/>
    </source>
</evidence>
<protein>
    <submittedName>
        <fullName evidence="1">Uncharacterized protein</fullName>
    </submittedName>
</protein>
<proteinExistence type="predicted"/>
<feature type="non-terminal residue" evidence="1">
    <location>
        <position position="1"/>
    </location>
</feature>
<name>A0A699XEY2_TANCI</name>
<dbReference type="EMBL" id="BKCJ011849799">
    <property type="protein sequence ID" value="GFD58197.1"/>
    <property type="molecule type" value="Genomic_DNA"/>
</dbReference>